<evidence type="ECO:0000256" key="4">
    <source>
        <dbReference type="ARBA" id="ARBA00023136"/>
    </source>
</evidence>
<dbReference type="Proteomes" id="UP000647133">
    <property type="component" value="Unassembled WGS sequence"/>
</dbReference>
<feature type="transmembrane region" description="Helical" evidence="5">
    <location>
        <begin position="114"/>
        <end position="134"/>
    </location>
</feature>
<feature type="transmembrane region" description="Helical" evidence="5">
    <location>
        <begin position="74"/>
        <end position="94"/>
    </location>
</feature>
<dbReference type="Pfam" id="PF07291">
    <property type="entry name" value="MauE"/>
    <property type="match status" value="1"/>
</dbReference>
<proteinExistence type="predicted"/>
<feature type="transmembrane region" description="Helical" evidence="5">
    <location>
        <begin position="46"/>
        <end position="67"/>
    </location>
</feature>
<keyword evidence="2 5" id="KW-0812">Transmembrane</keyword>
<evidence type="ECO:0000256" key="2">
    <source>
        <dbReference type="ARBA" id="ARBA00022692"/>
    </source>
</evidence>
<feature type="transmembrane region" description="Helical" evidence="5">
    <location>
        <begin position="7"/>
        <end position="26"/>
    </location>
</feature>
<dbReference type="RefSeq" id="WP_192011052.1">
    <property type="nucleotide sequence ID" value="NZ_JACYTQ010000006.1"/>
</dbReference>
<name>A0ABR9ARA9_9BACT</name>
<evidence type="ECO:0000256" key="5">
    <source>
        <dbReference type="SAM" id="Phobius"/>
    </source>
</evidence>
<comment type="caution">
    <text evidence="7">The sequence shown here is derived from an EMBL/GenBank/DDBJ whole genome shotgun (WGS) entry which is preliminary data.</text>
</comment>
<evidence type="ECO:0000313" key="8">
    <source>
        <dbReference type="Proteomes" id="UP000647133"/>
    </source>
</evidence>
<evidence type="ECO:0000256" key="3">
    <source>
        <dbReference type="ARBA" id="ARBA00022989"/>
    </source>
</evidence>
<accession>A0ABR9ARA9</accession>
<protein>
    <recommendedName>
        <fullName evidence="6">Methylamine utilisation protein MauE domain-containing protein</fullName>
    </recommendedName>
</protein>
<dbReference type="InterPro" id="IPR009908">
    <property type="entry name" value="Methylamine_util_MauE"/>
</dbReference>
<evidence type="ECO:0000256" key="1">
    <source>
        <dbReference type="ARBA" id="ARBA00004141"/>
    </source>
</evidence>
<dbReference type="EMBL" id="JACYTQ010000006">
    <property type="protein sequence ID" value="MBD8490159.1"/>
    <property type="molecule type" value="Genomic_DNA"/>
</dbReference>
<evidence type="ECO:0000313" key="7">
    <source>
        <dbReference type="EMBL" id="MBD8490159.1"/>
    </source>
</evidence>
<reference evidence="7 8" key="1">
    <citation type="submission" date="2020-09" db="EMBL/GenBank/DDBJ databases">
        <title>Echinicola sp. CAU 1574 isolated from sand of Sido Beach.</title>
        <authorList>
            <person name="Kim W."/>
        </authorList>
    </citation>
    <scope>NUCLEOTIDE SEQUENCE [LARGE SCALE GENOMIC DNA]</scope>
    <source>
        <strain evidence="7 8">CAU 1574</strain>
    </source>
</reference>
<evidence type="ECO:0000259" key="6">
    <source>
        <dbReference type="Pfam" id="PF07291"/>
    </source>
</evidence>
<organism evidence="7 8">
    <name type="scientific">Echinicola arenosa</name>
    <dbReference type="NCBI Taxonomy" id="2774144"/>
    <lineage>
        <taxon>Bacteria</taxon>
        <taxon>Pseudomonadati</taxon>
        <taxon>Bacteroidota</taxon>
        <taxon>Cytophagia</taxon>
        <taxon>Cytophagales</taxon>
        <taxon>Cyclobacteriaceae</taxon>
        <taxon>Echinicola</taxon>
    </lineage>
</organism>
<keyword evidence="3 5" id="KW-1133">Transmembrane helix</keyword>
<keyword evidence="4 5" id="KW-0472">Membrane</keyword>
<feature type="domain" description="Methylamine utilisation protein MauE" evidence="6">
    <location>
        <begin position="8"/>
        <end position="133"/>
    </location>
</feature>
<comment type="subcellular location">
    <subcellularLocation>
        <location evidence="1">Membrane</location>
        <topology evidence="1">Multi-pass membrane protein</topology>
    </subcellularLocation>
</comment>
<gene>
    <name evidence="7" type="ORF">IFO69_15495</name>
</gene>
<sequence>MRKVGEVLWEGVALVLMMLFAYTAISKWYDWGATQNAMYNQVFPEWMATLLLYSLPVLELALAIMLLFPKTRTLSLWACLICLIGFTVYIGLVLTDVFGRIPCSCGGVISNLGWEAHFLFNLAFITLAIIGILVKPEDERVG</sequence>
<keyword evidence="8" id="KW-1185">Reference proteome</keyword>